<evidence type="ECO:0000313" key="2">
    <source>
        <dbReference type="EMBL" id="MUN28452.1"/>
    </source>
</evidence>
<protein>
    <submittedName>
        <fullName evidence="2">Sugar nucleotide-binding protein</fullName>
    </submittedName>
</protein>
<dbReference type="RefSeq" id="WP_054838020.1">
    <property type="nucleotide sequence ID" value="NZ_BBBY01000004.1"/>
</dbReference>
<keyword evidence="3" id="KW-1185">Reference proteome</keyword>
<reference evidence="2 3" key="1">
    <citation type="submission" date="2019-10" db="EMBL/GenBank/DDBJ databases">
        <title>Sequencing and Assembly of Multiple Reported Metal-Biooxidizing Members of the Extremely Thermoacidophilic Archaeal Family Sulfolobaceae.</title>
        <authorList>
            <person name="Counts J.A."/>
            <person name="Kelly R.M."/>
        </authorList>
    </citation>
    <scope>NUCLEOTIDE SEQUENCE [LARGE SCALE GENOMIC DNA]</scope>
    <source>
        <strain evidence="2 3">DSM 6482</strain>
    </source>
</reference>
<dbReference type="PANTHER" id="PTHR43242:SF1">
    <property type="entry name" value="NAD(P)-BINDING ROSSMANN-FOLD SUPERFAMILY PROTEIN"/>
    <property type="match status" value="1"/>
</dbReference>
<dbReference type="InterPro" id="IPR036291">
    <property type="entry name" value="NAD(P)-bd_dom_sf"/>
</dbReference>
<dbReference type="Gene3D" id="3.90.25.10">
    <property type="entry name" value="UDP-galactose 4-epimerase, domain 1"/>
    <property type="match status" value="1"/>
</dbReference>
<dbReference type="Pfam" id="PF04321">
    <property type="entry name" value="RmlD_sub_bind"/>
    <property type="match status" value="1"/>
</dbReference>
<feature type="domain" description="RmlD-like substrate binding" evidence="1">
    <location>
        <begin position="4"/>
        <end position="269"/>
    </location>
</feature>
<dbReference type="InterPro" id="IPR029903">
    <property type="entry name" value="RmlD-like-bd"/>
</dbReference>
<gene>
    <name evidence="2" type="ORF">GC250_02990</name>
</gene>
<proteinExistence type="predicted"/>
<organism evidence="2 3">
    <name type="scientific">Sulfuracidifex metallicus DSM 6482 = JCM 9184</name>
    <dbReference type="NCBI Taxonomy" id="523847"/>
    <lineage>
        <taxon>Archaea</taxon>
        <taxon>Thermoproteota</taxon>
        <taxon>Thermoprotei</taxon>
        <taxon>Sulfolobales</taxon>
        <taxon>Sulfolobaceae</taxon>
        <taxon>Sulfuracidifex</taxon>
    </lineage>
</organism>
<evidence type="ECO:0000313" key="3">
    <source>
        <dbReference type="Proteomes" id="UP000470772"/>
    </source>
</evidence>
<accession>A0A6A9QTH8</accession>
<dbReference type="Gene3D" id="3.40.50.720">
    <property type="entry name" value="NAD(P)-binding Rossmann-like Domain"/>
    <property type="match status" value="1"/>
</dbReference>
<name>A0A6A9QTH8_SULME</name>
<sequence>MPQRILIIGASGQVGREMLSSISESMEILPTYNETALNGGTRLDVLQELNVIDLVLKFKPNIIINLSALTNVDRCEVDKDLAYKINAMSVKFITRAAMVNNSYLVHVSTDYVFDGEKGMYKEDDFPNPINYYGLTKLIGETFALSYDLSLVVRTSGVFGGKSNFPKFVMDNLKKGNTVKVIKDSFYSPISAKFLAKAILDILPMRITGIINIAGERISREDLAKRIGSRLGKEGLIDIVNENEMKWKAKRPRDSSLDISKAKKLISFNFYDIDKNLDTLGD</sequence>
<comment type="caution">
    <text evidence="2">The sequence shown here is derived from an EMBL/GenBank/DDBJ whole genome shotgun (WGS) entry which is preliminary data.</text>
</comment>
<dbReference type="AlphaFoldDB" id="A0A6A9QTH8"/>
<dbReference type="EMBL" id="WGGD01000005">
    <property type="protein sequence ID" value="MUN28452.1"/>
    <property type="molecule type" value="Genomic_DNA"/>
</dbReference>
<dbReference type="Proteomes" id="UP000470772">
    <property type="component" value="Unassembled WGS sequence"/>
</dbReference>
<evidence type="ECO:0000259" key="1">
    <source>
        <dbReference type="Pfam" id="PF04321"/>
    </source>
</evidence>
<dbReference type="OrthoDB" id="4907at2157"/>
<dbReference type="PANTHER" id="PTHR43242">
    <property type="entry name" value="NAD(P)-BINDING ROSSMANN-FOLD SUPERFAMILY PROTEIN"/>
    <property type="match status" value="1"/>
</dbReference>
<dbReference type="SUPFAM" id="SSF51735">
    <property type="entry name" value="NAD(P)-binding Rossmann-fold domains"/>
    <property type="match status" value="1"/>
</dbReference>
<dbReference type="CDD" id="cd05254">
    <property type="entry name" value="dTDP_HR_like_SDR_e"/>
    <property type="match status" value="1"/>
</dbReference>